<dbReference type="Gene3D" id="2.20.25.90">
    <property type="entry name" value="ADC-like domains"/>
    <property type="match status" value="1"/>
</dbReference>
<keyword evidence="13" id="KW-1185">Reference proteome</keyword>
<dbReference type="InterPro" id="IPR006656">
    <property type="entry name" value="Mopterin_OxRdtase"/>
</dbReference>
<dbReference type="GO" id="GO:0045333">
    <property type="term" value="P:cellular respiration"/>
    <property type="evidence" value="ECO:0007669"/>
    <property type="project" value="UniProtKB-ARBA"/>
</dbReference>
<keyword evidence="4" id="KW-0004">4Fe-4S</keyword>
<dbReference type="Pfam" id="PF04324">
    <property type="entry name" value="Fer2_BFD"/>
    <property type="match status" value="1"/>
</dbReference>
<evidence type="ECO:0000256" key="4">
    <source>
        <dbReference type="ARBA" id="ARBA00022485"/>
    </source>
</evidence>
<evidence type="ECO:0000256" key="6">
    <source>
        <dbReference type="ARBA" id="ARBA00022723"/>
    </source>
</evidence>
<comment type="similarity">
    <text evidence="3">Belongs to the prokaryotic molybdopterin-containing oxidoreductase family. NasA/NapA/NarB subfamily.</text>
</comment>
<dbReference type="Pfam" id="PF01568">
    <property type="entry name" value="Molydop_binding"/>
    <property type="match status" value="1"/>
</dbReference>
<dbReference type="Gene3D" id="1.10.10.1100">
    <property type="entry name" value="BFD-like [2Fe-2S]-binding domain"/>
    <property type="match status" value="1"/>
</dbReference>
<sequence>MAGAPSPIATTCPYCGVGCGVRARPDQVAGDRSHPANAGRLCVKGSALHETLVPAGRLLRPRVAGREQTWSQALAAAAGAIRQAVAEHGPGSVAFYLSGQLLTEDYYVANKLAKGFIGTPHVDTNSRLCMSSAVAAHKRAFGEDCVPGCYEDLELADLLVLAGSNAAWAHPVLYQRMKAAARAGRKVVVIDPRRTATAELADLHLMLKPGTDTVLFNGLLVWLADQQAVDRVYLARHCNGYDEALASARAAAPSVQAVAASCGLEADDVATFYHWFAVTDRTVTAFSQGINQSVAGTDKGNAIINCHLACGRIGRPGTGPFSLTGQPNAMGGREVGGLANTLAAHMDYDSPGARELVAGFWGAAGIAEGPGLKAVELFEAVHRGEIRVLWVMGTNPAVSLPDSSRVRAALARCPTVIVSDCMADTDTTALADILLPAAGWGEKDGTVTNSERCISRQRQFLPLAGDARPDWWIITALARQLGHGEAFGYRAPVEIFREHAALSALGNHGRRKFDIAALAGLAPQQYDDLAPLQWPVGVDGHGRLTGTPRLFSNGNFATPDGRARLVPVTTVAPRQQTTVAAPLVVNSGRIRDQWHTMTRTALAPRLLAHRPEPFIEVHPADARRLGLQDGDLGQLTGSGNGRFTGRVRLTEGQRPGEVFVPIHWNQRFTGQGLASALVAPVTDPLSGQPEAKHGVASLRPLRARWHACVLQRRGRGWQPRQVGHVGYWCRQPRLQCDSWWLAGDGVVDWQQQAAHWLGGEPQLVMADPAQGRFRAAHLVAGQLQAVLLVDARADQLPDLGWLSGCFAEDVLAAPVRRALLAAKAIGSEDAGALVCSCFQVGERQIAAAIENGSRSVEALGQRLQCGTNCGSCIPELRGLLARFGEAVLPAPGIG</sequence>
<evidence type="ECO:0000256" key="8">
    <source>
        <dbReference type="ARBA" id="ARBA00023004"/>
    </source>
</evidence>
<dbReference type="InterPro" id="IPR009010">
    <property type="entry name" value="Asp_de-COase-like_dom_sf"/>
</dbReference>
<dbReference type="InterPro" id="IPR041957">
    <property type="entry name" value="CT_Nitrate-R-NapA-like"/>
</dbReference>
<evidence type="ECO:0000313" key="12">
    <source>
        <dbReference type="EMBL" id="PHQ15517.1"/>
    </source>
</evidence>
<protein>
    <submittedName>
        <fullName evidence="12">Nitrate reductase</fullName>
    </submittedName>
</protein>
<dbReference type="InterPro" id="IPR007419">
    <property type="entry name" value="BFD-like_2Fe2S-bd_dom"/>
</dbReference>
<dbReference type="InterPro" id="IPR050123">
    <property type="entry name" value="Prok_molybdopt-oxidoreductase"/>
</dbReference>
<keyword evidence="9" id="KW-0411">Iron-sulfur</keyword>
<gene>
    <name evidence="12" type="ORF">CLH61_09255</name>
</gene>
<dbReference type="PANTHER" id="PTHR43105">
    <property type="entry name" value="RESPIRATORY NITRATE REDUCTASE"/>
    <property type="match status" value="1"/>
</dbReference>
<comment type="cofactor">
    <cofactor evidence="1">
        <name>Mo-bis(molybdopterin guanine dinucleotide)</name>
        <dbReference type="ChEBI" id="CHEBI:60539"/>
    </cofactor>
</comment>
<evidence type="ECO:0000256" key="3">
    <source>
        <dbReference type="ARBA" id="ARBA00008747"/>
    </source>
</evidence>
<organism evidence="12 13">
    <name type="scientific">Marinobacter profundi</name>
    <dbReference type="NCBI Taxonomy" id="2666256"/>
    <lineage>
        <taxon>Bacteria</taxon>
        <taxon>Pseudomonadati</taxon>
        <taxon>Pseudomonadota</taxon>
        <taxon>Gammaproteobacteria</taxon>
        <taxon>Pseudomonadales</taxon>
        <taxon>Marinobacteraceae</taxon>
        <taxon>Marinobacter</taxon>
    </lineage>
</organism>
<dbReference type="GO" id="GO:0016491">
    <property type="term" value="F:oxidoreductase activity"/>
    <property type="evidence" value="ECO:0007669"/>
    <property type="project" value="UniProtKB-KW"/>
</dbReference>
<evidence type="ECO:0000256" key="10">
    <source>
        <dbReference type="ARBA" id="ARBA00023063"/>
    </source>
</evidence>
<keyword evidence="6" id="KW-0479">Metal-binding</keyword>
<dbReference type="Pfam" id="PF04879">
    <property type="entry name" value="Molybdop_Fe4S4"/>
    <property type="match status" value="1"/>
</dbReference>
<dbReference type="InterPro" id="IPR006963">
    <property type="entry name" value="Mopterin_OxRdtase_4Fe-4S_dom"/>
</dbReference>
<evidence type="ECO:0000256" key="5">
    <source>
        <dbReference type="ARBA" id="ARBA00022505"/>
    </source>
</evidence>
<dbReference type="CDD" id="cd02754">
    <property type="entry name" value="MopB_Nitrate-R-NapA-like"/>
    <property type="match status" value="1"/>
</dbReference>
<dbReference type="AlphaFoldDB" id="A0A2G1ULZ5"/>
<dbReference type="GO" id="GO:0051539">
    <property type="term" value="F:4 iron, 4 sulfur cluster binding"/>
    <property type="evidence" value="ECO:0007669"/>
    <property type="project" value="UniProtKB-KW"/>
</dbReference>
<dbReference type="GO" id="GO:0016020">
    <property type="term" value="C:membrane"/>
    <property type="evidence" value="ECO:0007669"/>
    <property type="project" value="TreeGrafter"/>
</dbReference>
<dbReference type="Proteomes" id="UP000231409">
    <property type="component" value="Unassembled WGS sequence"/>
</dbReference>
<feature type="domain" description="4Fe-4S Mo/W bis-MGD-type" evidence="11">
    <location>
        <begin position="5"/>
        <end position="54"/>
    </location>
</feature>
<evidence type="ECO:0000259" key="11">
    <source>
        <dbReference type="SMART" id="SM00926"/>
    </source>
</evidence>
<name>A0A2G1ULZ5_9GAMM</name>
<keyword evidence="5" id="KW-0500">Molybdenum</keyword>
<evidence type="ECO:0000256" key="1">
    <source>
        <dbReference type="ARBA" id="ARBA00001942"/>
    </source>
</evidence>
<dbReference type="SUPFAM" id="SSF53706">
    <property type="entry name" value="Formate dehydrogenase/DMSO reductase, domains 1-3"/>
    <property type="match status" value="1"/>
</dbReference>
<dbReference type="Pfam" id="PF00384">
    <property type="entry name" value="Molybdopterin"/>
    <property type="match status" value="1"/>
</dbReference>
<comment type="cofactor">
    <cofactor evidence="2">
        <name>[4Fe-4S] cluster</name>
        <dbReference type="ChEBI" id="CHEBI:49883"/>
    </cofactor>
</comment>
<dbReference type="InterPro" id="IPR006657">
    <property type="entry name" value="MoPterin_dinucl-bd_dom"/>
</dbReference>
<dbReference type="PROSITE" id="PS00551">
    <property type="entry name" value="MOLYBDOPTERIN_PROK_1"/>
    <property type="match status" value="1"/>
</dbReference>
<keyword evidence="8" id="KW-0408">Iron</keyword>
<comment type="caution">
    <text evidence="12">The sequence shown here is derived from an EMBL/GenBank/DDBJ whole genome shotgun (WGS) entry which is preliminary data.</text>
</comment>
<dbReference type="InterPro" id="IPR027467">
    <property type="entry name" value="MopterinOxRdtase_cofactor_BS"/>
</dbReference>
<dbReference type="PANTHER" id="PTHR43105:SF9">
    <property type="entry name" value="NADPH-FE(3+) OXIDOREDUCTASE SUBUNIT ALPHA"/>
    <property type="match status" value="1"/>
</dbReference>
<dbReference type="SMART" id="SM00926">
    <property type="entry name" value="Molybdop_Fe4S4"/>
    <property type="match status" value="1"/>
</dbReference>
<keyword evidence="7" id="KW-0560">Oxidoreductase</keyword>
<dbReference type="Gene3D" id="2.40.40.20">
    <property type="match status" value="1"/>
</dbReference>
<evidence type="ECO:0000313" key="13">
    <source>
        <dbReference type="Proteomes" id="UP000231409"/>
    </source>
</evidence>
<dbReference type="SUPFAM" id="SSF50692">
    <property type="entry name" value="ADC-like"/>
    <property type="match status" value="1"/>
</dbReference>
<dbReference type="GO" id="GO:1990204">
    <property type="term" value="C:oxidoreductase complex"/>
    <property type="evidence" value="ECO:0007669"/>
    <property type="project" value="UniProtKB-ARBA"/>
</dbReference>
<evidence type="ECO:0000256" key="7">
    <source>
        <dbReference type="ARBA" id="ARBA00023002"/>
    </source>
</evidence>
<dbReference type="GO" id="GO:0043546">
    <property type="term" value="F:molybdopterin cofactor binding"/>
    <property type="evidence" value="ECO:0007669"/>
    <property type="project" value="InterPro"/>
</dbReference>
<evidence type="ECO:0000256" key="2">
    <source>
        <dbReference type="ARBA" id="ARBA00001966"/>
    </source>
</evidence>
<dbReference type="Gene3D" id="3.40.50.740">
    <property type="match status" value="1"/>
</dbReference>
<evidence type="ECO:0000256" key="9">
    <source>
        <dbReference type="ARBA" id="ARBA00023014"/>
    </source>
</evidence>
<dbReference type="Gene3D" id="3.40.228.10">
    <property type="entry name" value="Dimethylsulfoxide Reductase, domain 2"/>
    <property type="match status" value="1"/>
</dbReference>
<dbReference type="GO" id="GO:0046872">
    <property type="term" value="F:metal ion binding"/>
    <property type="evidence" value="ECO:0007669"/>
    <property type="project" value="UniProtKB-KW"/>
</dbReference>
<proteinExistence type="inferred from homology"/>
<keyword evidence="10" id="KW-0534">Nitrate assimilation</keyword>
<dbReference type="CDD" id="cd02791">
    <property type="entry name" value="MopB_CT_Nitrate-R-NapA-like"/>
    <property type="match status" value="1"/>
</dbReference>
<dbReference type="GO" id="GO:0042128">
    <property type="term" value="P:nitrate assimilation"/>
    <property type="evidence" value="ECO:0007669"/>
    <property type="project" value="UniProtKB-KW"/>
</dbReference>
<dbReference type="InterPro" id="IPR041854">
    <property type="entry name" value="BFD-like_2Fe2S-bd_dom_sf"/>
</dbReference>
<dbReference type="EMBL" id="NTFH01000007">
    <property type="protein sequence ID" value="PHQ15517.1"/>
    <property type="molecule type" value="Genomic_DNA"/>
</dbReference>
<reference evidence="12 13" key="1">
    <citation type="submission" date="2017-09" db="EMBL/GenBank/DDBJ databases">
        <title>The draft genome sequences of Marinobacter sp. PWS21.</title>
        <authorList>
            <person name="Cao J."/>
        </authorList>
    </citation>
    <scope>NUCLEOTIDE SEQUENCE [LARGE SCALE GENOMIC DNA]</scope>
    <source>
        <strain evidence="12 13">PWS21</strain>
    </source>
</reference>
<accession>A0A2G1ULZ5</accession>